<dbReference type="PANTHER" id="PTHR31225">
    <property type="entry name" value="OS04G0344100 PROTEIN-RELATED"/>
    <property type="match status" value="1"/>
</dbReference>
<evidence type="ECO:0000256" key="1">
    <source>
        <dbReference type="ARBA" id="ARBA00001946"/>
    </source>
</evidence>
<comment type="cofactor">
    <cofactor evidence="1">
        <name>Mg(2+)</name>
        <dbReference type="ChEBI" id="CHEBI:18420"/>
    </cofactor>
</comment>
<keyword evidence="2" id="KW-0479">Metal-binding</keyword>
<dbReference type="SFLD" id="SFLDG01019">
    <property type="entry name" value="Terpene_Cyclase_Like_1_C_Termi"/>
    <property type="match status" value="1"/>
</dbReference>
<dbReference type="InterPro" id="IPR036965">
    <property type="entry name" value="Terpene_synth_N_sf"/>
</dbReference>
<dbReference type="InterPro" id="IPR050148">
    <property type="entry name" value="Terpene_synthase-like"/>
</dbReference>
<dbReference type="AlphaFoldDB" id="A0A6C0M6B5"/>
<keyword evidence="4" id="KW-0456">Lyase</keyword>
<dbReference type="GO" id="GO:0010333">
    <property type="term" value="F:terpene synthase activity"/>
    <property type="evidence" value="ECO:0007669"/>
    <property type="project" value="InterPro"/>
</dbReference>
<reference evidence="7" key="1">
    <citation type="submission" date="2019-11" db="EMBL/GenBank/DDBJ databases">
        <title>Terpene synthase gene family identification indicates five TPSs are responsible for volatile terpenoids biosynthesis in Albizia julibrissin.</title>
        <authorList>
            <person name="Liu G."/>
            <person name="Yang M."/>
            <person name="Fu J."/>
        </authorList>
    </citation>
    <scope>NUCLEOTIDE SEQUENCE</scope>
    <source>
        <tissue evidence="7">Flower</tissue>
    </source>
</reference>
<feature type="domain" description="Terpene synthase N-terminal" evidence="5">
    <location>
        <begin position="62"/>
        <end position="236"/>
    </location>
</feature>
<dbReference type="GO" id="GO:0080027">
    <property type="term" value="P:response to herbivore"/>
    <property type="evidence" value="ECO:0007669"/>
    <property type="project" value="UniProtKB-ARBA"/>
</dbReference>
<dbReference type="Gene3D" id="1.10.600.10">
    <property type="entry name" value="Farnesyl Diphosphate Synthase"/>
    <property type="match status" value="1"/>
</dbReference>
<dbReference type="GO" id="GO:0016102">
    <property type="term" value="P:diterpenoid biosynthetic process"/>
    <property type="evidence" value="ECO:0007669"/>
    <property type="project" value="InterPro"/>
</dbReference>
<dbReference type="InterPro" id="IPR005630">
    <property type="entry name" value="Terpene_synthase_metal-bd"/>
</dbReference>
<dbReference type="PANTHER" id="PTHR31225:SF244">
    <property type="entry name" value="1,8-CINEOLE SYNTHASE 1, CHLOROPLASTIC-RELATED"/>
    <property type="match status" value="1"/>
</dbReference>
<accession>A0A6C0M6B5</accession>
<dbReference type="EMBL" id="MN654910">
    <property type="protein sequence ID" value="QHU78622.1"/>
    <property type="molecule type" value="mRNA"/>
</dbReference>
<dbReference type="Pfam" id="PF03936">
    <property type="entry name" value="Terpene_synth_C"/>
    <property type="match status" value="1"/>
</dbReference>
<dbReference type="SFLD" id="SFLDS00005">
    <property type="entry name" value="Isoprenoid_Synthase_Type_I"/>
    <property type="match status" value="1"/>
</dbReference>
<evidence type="ECO:0000256" key="2">
    <source>
        <dbReference type="ARBA" id="ARBA00022723"/>
    </source>
</evidence>
<evidence type="ECO:0000259" key="6">
    <source>
        <dbReference type="Pfam" id="PF03936"/>
    </source>
</evidence>
<dbReference type="InterPro" id="IPR034741">
    <property type="entry name" value="Terpene_cyclase-like_1_C"/>
</dbReference>
<dbReference type="FunFam" id="1.50.10.130:FF:000001">
    <property type="entry name" value="Isoprene synthase, chloroplastic"/>
    <property type="match status" value="1"/>
</dbReference>
<dbReference type="Gene3D" id="1.50.10.130">
    <property type="entry name" value="Terpene synthase, N-terminal domain"/>
    <property type="match status" value="1"/>
</dbReference>
<dbReference type="Pfam" id="PF01397">
    <property type="entry name" value="Terpene_synth"/>
    <property type="match status" value="1"/>
</dbReference>
<dbReference type="InterPro" id="IPR008930">
    <property type="entry name" value="Terpenoid_cyclase/PrenylTrfase"/>
</dbReference>
<proteinExistence type="evidence at transcript level"/>
<dbReference type="CDD" id="cd00684">
    <property type="entry name" value="Terpene_cyclase_plant_C1"/>
    <property type="match status" value="1"/>
</dbReference>
<name>A0A6C0M6B5_ALBJU</name>
<evidence type="ECO:0000256" key="4">
    <source>
        <dbReference type="ARBA" id="ARBA00023239"/>
    </source>
</evidence>
<protein>
    <submittedName>
        <fullName evidence="7">Linalool synthase</fullName>
    </submittedName>
</protein>
<dbReference type="InterPro" id="IPR044814">
    <property type="entry name" value="Terpene_cyclase_plant_C1"/>
</dbReference>
<sequence>MMALPCHIASLPNCGPFKVLSSPQTKPSRFTVQSKISSALHLVSDQNNATVRRSANYQPSSWSYEHIQSITSEYGKESYVEERDELKVRVRVMISQLRSDLDKLEFIDVLQKLGVSHLFDHEIRNMLQHVSAKEYEENRSKIKSDLHTIALQFRILRQHGYDVSSEVLTCFQDEIGNFDFRDIKGMLSLYEASFLSMEGETILDEARDFCSIYLKKFVKENKDSDEILSVMISHALELPLHWRIPRLEAPWFIDLYHRSNHVSPALLKELARLDFNIVQATHQQDLKYTARWWKEMRDNGEKLSFVRDLPTENFFWGVGMASQPELSYFRREMTKITSFITIIDDIYDVHGTLQELELFTHVIHRWDIHSLGILPSYMKICFLGLYNSVNEVALAILKRTGIDIIPCLKKVWGDLCESYLKEARWYNNGHVPSLQEYLNNAWISVGGPVTLVQGYFLQVPDSIMPQDFEYLQEYPNIVRLSSTIVRLANDIASYKIKSDVSKSSNEFDGGVPKSLKCYMKETGASEQEAYEYVYALMCQTWKKMNEAVNNSEFSEGFTEISMNLARMAQYMYQHGDGHSEDSHTNLRMLSLLNNPIPITTSTHIIGLHM</sequence>
<feature type="domain" description="Terpene synthase metal-binding" evidence="6">
    <location>
        <begin position="300"/>
        <end position="543"/>
    </location>
</feature>
<evidence type="ECO:0000259" key="5">
    <source>
        <dbReference type="Pfam" id="PF01397"/>
    </source>
</evidence>
<dbReference type="FunFam" id="1.10.600.10:FF:000007">
    <property type="entry name" value="Isoprene synthase, chloroplastic"/>
    <property type="match status" value="1"/>
</dbReference>
<dbReference type="InterPro" id="IPR001906">
    <property type="entry name" value="Terpene_synth_N"/>
</dbReference>
<evidence type="ECO:0000256" key="3">
    <source>
        <dbReference type="ARBA" id="ARBA00022842"/>
    </source>
</evidence>
<dbReference type="InterPro" id="IPR008949">
    <property type="entry name" value="Isoprenoid_synthase_dom_sf"/>
</dbReference>
<organism evidence="7">
    <name type="scientific">Albizia julibrissin</name>
    <name type="common">Silk tree</name>
    <dbReference type="NCBI Taxonomy" id="3813"/>
    <lineage>
        <taxon>Eukaryota</taxon>
        <taxon>Viridiplantae</taxon>
        <taxon>Streptophyta</taxon>
        <taxon>Embryophyta</taxon>
        <taxon>Tracheophyta</taxon>
        <taxon>Spermatophyta</taxon>
        <taxon>Magnoliopsida</taxon>
        <taxon>eudicotyledons</taxon>
        <taxon>Gunneridae</taxon>
        <taxon>Pentapetalae</taxon>
        <taxon>rosids</taxon>
        <taxon>fabids</taxon>
        <taxon>Fabales</taxon>
        <taxon>Fabaceae</taxon>
        <taxon>Caesalpinioideae</taxon>
        <taxon>mimosoid clade</taxon>
        <taxon>Ingeae</taxon>
        <taxon>Albizia</taxon>
    </lineage>
</organism>
<dbReference type="SUPFAM" id="SSF48576">
    <property type="entry name" value="Terpenoid synthases"/>
    <property type="match status" value="1"/>
</dbReference>
<keyword evidence="3" id="KW-0460">Magnesium</keyword>
<dbReference type="SUPFAM" id="SSF48239">
    <property type="entry name" value="Terpenoid cyclases/Protein prenyltransferases"/>
    <property type="match status" value="1"/>
</dbReference>
<gene>
    <name evidence="7" type="primary">TPS10</name>
</gene>
<evidence type="ECO:0000313" key="7">
    <source>
        <dbReference type="EMBL" id="QHU78622.1"/>
    </source>
</evidence>
<dbReference type="GO" id="GO:0000287">
    <property type="term" value="F:magnesium ion binding"/>
    <property type="evidence" value="ECO:0007669"/>
    <property type="project" value="InterPro"/>
</dbReference>
<dbReference type="GO" id="GO:0009611">
    <property type="term" value="P:response to wounding"/>
    <property type="evidence" value="ECO:0007669"/>
    <property type="project" value="UniProtKB-ARBA"/>
</dbReference>